<keyword evidence="1" id="KW-0472">Membrane</keyword>
<feature type="transmembrane region" description="Helical" evidence="1">
    <location>
        <begin position="136"/>
        <end position="157"/>
    </location>
</feature>
<dbReference type="Proteomes" id="UP001321479">
    <property type="component" value="Segment"/>
</dbReference>
<dbReference type="GeneID" id="80558435"/>
<proteinExistence type="predicted"/>
<feature type="transmembrane region" description="Helical" evidence="1">
    <location>
        <begin position="100"/>
        <end position="124"/>
    </location>
</feature>
<evidence type="ECO:0000313" key="2">
    <source>
        <dbReference type="EMBL" id="BCS83230.1"/>
    </source>
</evidence>
<reference evidence="2 3" key="1">
    <citation type="submission" date="2021-02" db="EMBL/GenBank/DDBJ databases">
        <title>Cotonvirus japonicus, which uses Golgi apparatus of host cells for its virion factory, phylogenetically links tailed tupanvirus and icosahedral mimivirus.</title>
        <authorList>
            <person name="Takahashi H."/>
            <person name="Fukaya S."/>
            <person name="Song C."/>
            <person name="Murata K."/>
            <person name="Takemura M."/>
        </authorList>
    </citation>
    <scope>NUCLEOTIDE SEQUENCE [LARGE SCALE GENOMIC DNA]</scope>
</reference>
<protein>
    <submittedName>
        <fullName evidence="2">Uncharacterized protein</fullName>
    </submittedName>
</protein>
<dbReference type="EMBL" id="AP024483">
    <property type="protein sequence ID" value="BCS83230.1"/>
    <property type="molecule type" value="Genomic_DNA"/>
</dbReference>
<feature type="transmembrane region" description="Helical" evidence="1">
    <location>
        <begin position="164"/>
        <end position="184"/>
    </location>
</feature>
<name>A0ABM7NST2_9VIRU</name>
<keyword evidence="1" id="KW-1133">Transmembrane helix</keyword>
<accession>A0ABM7NST2</accession>
<sequence length="193" mass="23288">MTLLITGIIRMTLLSIRMTLLVTWMTLLVTWMTLLITRMTLESIGMTLLVTWMTLLVTRMTLHRIRMTLLVTRMTLHRIGMTLHRIGMTLHRIRMILHRIGMTLLITWMTLWIIIATINLMIWMTIHLTRMQLLCWIGRIIRITILWWSILTIITFIGKVICHFYIYYYNRLFIEIILLFLYIINNDYLFNNN</sequence>
<keyword evidence="3" id="KW-1185">Reference proteome</keyword>
<evidence type="ECO:0000313" key="3">
    <source>
        <dbReference type="Proteomes" id="UP001321479"/>
    </source>
</evidence>
<dbReference type="RefSeq" id="YP_010841838.1">
    <property type="nucleotide sequence ID" value="NC_079139.1"/>
</dbReference>
<feature type="transmembrane region" description="Helical" evidence="1">
    <location>
        <begin position="43"/>
        <end position="62"/>
    </location>
</feature>
<evidence type="ECO:0000256" key="1">
    <source>
        <dbReference type="SAM" id="Phobius"/>
    </source>
</evidence>
<keyword evidence="1" id="KW-0812">Transmembrane</keyword>
<organism evidence="2 3">
    <name type="scientific">Cotonvirus japonicus</name>
    <dbReference type="NCBI Taxonomy" id="2811091"/>
    <lineage>
        <taxon>Viruses</taxon>
        <taxon>Varidnaviria</taxon>
        <taxon>Bamfordvirae</taxon>
        <taxon>Nucleocytoviricota</taxon>
        <taxon>Megaviricetes</taxon>
        <taxon>Imitervirales</taxon>
        <taxon>Mimiviridae</taxon>
        <taxon>Megamimivirinae</taxon>
        <taxon>Cotonvirus</taxon>
        <taxon>Cotonvirus japonicum</taxon>
    </lineage>
</organism>
<feature type="transmembrane region" description="Helical" evidence="1">
    <location>
        <begin position="12"/>
        <end position="37"/>
    </location>
</feature>